<feature type="transmembrane region" description="Helical" evidence="6">
    <location>
        <begin position="274"/>
        <end position="301"/>
    </location>
</feature>
<comment type="subcellular location">
    <subcellularLocation>
        <location evidence="1">Cell membrane</location>
        <topology evidence="1">Multi-pass membrane protein</topology>
    </subcellularLocation>
</comment>
<feature type="transmembrane region" description="Helical" evidence="6">
    <location>
        <begin position="201"/>
        <end position="224"/>
    </location>
</feature>
<keyword evidence="3 6" id="KW-0812">Transmembrane</keyword>
<gene>
    <name evidence="8" type="ORF">J1784_07390</name>
</gene>
<organism evidence="8 9">
    <name type="scientific">Rahnella ecdela</name>
    <dbReference type="NCBI Taxonomy" id="2816250"/>
    <lineage>
        <taxon>Bacteria</taxon>
        <taxon>Pseudomonadati</taxon>
        <taxon>Pseudomonadota</taxon>
        <taxon>Gammaproteobacteria</taxon>
        <taxon>Enterobacterales</taxon>
        <taxon>Yersiniaceae</taxon>
        <taxon>Rahnella</taxon>
    </lineage>
</organism>
<dbReference type="Proteomes" id="UP000739284">
    <property type="component" value="Unassembled WGS sequence"/>
</dbReference>
<feature type="transmembrane region" description="Helical" evidence="6">
    <location>
        <begin position="244"/>
        <end position="262"/>
    </location>
</feature>
<keyword evidence="9" id="KW-1185">Reference proteome</keyword>
<evidence type="ECO:0000256" key="3">
    <source>
        <dbReference type="ARBA" id="ARBA00022692"/>
    </source>
</evidence>
<proteinExistence type="predicted"/>
<dbReference type="PROSITE" id="PS50850">
    <property type="entry name" value="MFS"/>
    <property type="match status" value="1"/>
</dbReference>
<feature type="transmembrane region" description="Helical" evidence="6">
    <location>
        <begin position="359"/>
        <end position="376"/>
    </location>
</feature>
<keyword evidence="4 6" id="KW-1133">Transmembrane helix</keyword>
<comment type="caution">
    <text evidence="8">The sequence shown here is derived from an EMBL/GenBank/DDBJ whole genome shotgun (WGS) entry which is preliminary data.</text>
</comment>
<reference evidence="8 9" key="1">
    <citation type="submission" date="2021-03" db="EMBL/GenBank/DDBJ databases">
        <title>Five novel Rahnella species.</title>
        <authorList>
            <person name="Brady C."/>
            <person name="Asselin J."/>
            <person name="Beer S."/>
            <person name="Bruberg M.B."/>
            <person name="Crampton B."/>
            <person name="Venter S."/>
            <person name="Arnold D."/>
            <person name="Denman S."/>
        </authorList>
    </citation>
    <scope>NUCLEOTIDE SEQUENCE [LARGE SCALE GENOMIC DNA]</scope>
    <source>
        <strain evidence="8 9">FRB 231</strain>
    </source>
</reference>
<evidence type="ECO:0000313" key="8">
    <source>
        <dbReference type="EMBL" id="MBU9844832.1"/>
    </source>
</evidence>
<protein>
    <submittedName>
        <fullName evidence="8">MFS transporter</fullName>
    </submittedName>
</protein>
<feature type="transmembrane region" description="Helical" evidence="6">
    <location>
        <begin position="98"/>
        <end position="121"/>
    </location>
</feature>
<dbReference type="InterPro" id="IPR020846">
    <property type="entry name" value="MFS_dom"/>
</dbReference>
<evidence type="ECO:0000313" key="9">
    <source>
        <dbReference type="Proteomes" id="UP000739284"/>
    </source>
</evidence>
<keyword evidence="5 6" id="KW-0472">Membrane</keyword>
<dbReference type="RefSeq" id="WP_217148634.1">
    <property type="nucleotide sequence ID" value="NZ_JAFMOY010000117.1"/>
</dbReference>
<keyword evidence="2" id="KW-1003">Cell membrane</keyword>
<evidence type="ECO:0000259" key="7">
    <source>
        <dbReference type="PROSITE" id="PS50850"/>
    </source>
</evidence>
<evidence type="ECO:0000256" key="1">
    <source>
        <dbReference type="ARBA" id="ARBA00004651"/>
    </source>
</evidence>
<feature type="transmembrane region" description="Helical" evidence="6">
    <location>
        <begin position="74"/>
        <end position="92"/>
    </location>
</feature>
<accession>A0ABS6LDZ3</accession>
<dbReference type="PANTHER" id="PTHR43124:SF10">
    <property type="entry name" value="PURINE EFFLUX PUMP PBUE"/>
    <property type="match status" value="1"/>
</dbReference>
<feature type="transmembrane region" description="Helical" evidence="6">
    <location>
        <begin position="159"/>
        <end position="180"/>
    </location>
</feature>
<dbReference type="Pfam" id="PF07690">
    <property type="entry name" value="MFS_1"/>
    <property type="match status" value="1"/>
</dbReference>
<sequence length="386" mass="40512">MIKGNLWRLWPLVMGTFALGLDAYVLAGLLPTMAKSLHTTQASVGLGVALFTAAYAVSAPILAPVFASSTSARFALLSGIVIFIGGNAITMLSHSLNWLLFSRVCAGCGAGIFSPLTSACAAAMVEESHKGRALALVLAGLSVGTALGVPAGLMVENAFGWRTTIGLITLVGIISMTGMLMNKLMFSATKAAPLKERLSALTSRVTAMTLTVTLLTGISSLGLYTYIAQISTDKGMGQEIPLLIWFWGIGGLIGAMFIGQIIDRLMSPWLTTLILIILLTSSFVAFGYGSLYICLAGTLFWGLAGWSSIAPQQHSLIKHAPEHATSLIGWNSSANYAGGSIGVFIGSTILSTPLLSDSLPLFAILVALLALIIHLMKKFINGTPHH</sequence>
<feature type="transmembrane region" description="Helical" evidence="6">
    <location>
        <begin position="12"/>
        <end position="34"/>
    </location>
</feature>
<feature type="domain" description="Major facilitator superfamily (MFS) profile" evidence="7">
    <location>
        <begin position="8"/>
        <end position="381"/>
    </location>
</feature>
<feature type="transmembrane region" description="Helical" evidence="6">
    <location>
        <begin position="46"/>
        <end position="67"/>
    </location>
</feature>
<dbReference type="PANTHER" id="PTHR43124">
    <property type="entry name" value="PURINE EFFLUX PUMP PBUE"/>
    <property type="match status" value="1"/>
</dbReference>
<feature type="transmembrane region" description="Helical" evidence="6">
    <location>
        <begin position="133"/>
        <end position="153"/>
    </location>
</feature>
<dbReference type="CDD" id="cd17324">
    <property type="entry name" value="MFS_NepI_like"/>
    <property type="match status" value="1"/>
</dbReference>
<evidence type="ECO:0000256" key="5">
    <source>
        <dbReference type="ARBA" id="ARBA00023136"/>
    </source>
</evidence>
<dbReference type="InterPro" id="IPR011701">
    <property type="entry name" value="MFS"/>
</dbReference>
<evidence type="ECO:0000256" key="6">
    <source>
        <dbReference type="SAM" id="Phobius"/>
    </source>
</evidence>
<evidence type="ECO:0000256" key="4">
    <source>
        <dbReference type="ARBA" id="ARBA00022989"/>
    </source>
</evidence>
<evidence type="ECO:0000256" key="2">
    <source>
        <dbReference type="ARBA" id="ARBA00022475"/>
    </source>
</evidence>
<name>A0ABS6LDZ3_9GAMM</name>
<dbReference type="InterPro" id="IPR050189">
    <property type="entry name" value="MFS_Efflux_Transporters"/>
</dbReference>
<dbReference type="EMBL" id="JAFMOY010000117">
    <property type="protein sequence ID" value="MBU9844832.1"/>
    <property type="molecule type" value="Genomic_DNA"/>
</dbReference>